<reference evidence="2 3" key="1">
    <citation type="submission" date="2014-03" db="EMBL/GenBank/DDBJ databases">
        <title>The genome of Kluyveromyces dobzhanskii.</title>
        <authorList>
            <person name="Nystedt B."/>
            <person name="Astrom S."/>
        </authorList>
    </citation>
    <scope>NUCLEOTIDE SEQUENCE [LARGE SCALE GENOMIC DNA]</scope>
    <source>
        <strain evidence="2 3">CBS 2104</strain>
    </source>
</reference>
<protein>
    <submittedName>
        <fullName evidence="2">WGS project CCBQ000000000 data, contig 00016</fullName>
    </submittedName>
</protein>
<evidence type="ECO:0000256" key="1">
    <source>
        <dbReference type="SAM" id="MobiDB-lite"/>
    </source>
</evidence>
<comment type="caution">
    <text evidence="2">The sequence shown here is derived from an EMBL/GenBank/DDBJ whole genome shotgun (WGS) entry which is preliminary data.</text>
</comment>
<evidence type="ECO:0000313" key="3">
    <source>
        <dbReference type="Proteomes" id="UP000031516"/>
    </source>
</evidence>
<name>A0A0A8L271_9SACH</name>
<gene>
    <name evidence="2" type="ORF">KLDO_g589</name>
</gene>
<organism evidence="2 3">
    <name type="scientific">Kluyveromyces dobzhanskii CBS 2104</name>
    <dbReference type="NCBI Taxonomy" id="1427455"/>
    <lineage>
        <taxon>Eukaryota</taxon>
        <taxon>Fungi</taxon>
        <taxon>Dikarya</taxon>
        <taxon>Ascomycota</taxon>
        <taxon>Saccharomycotina</taxon>
        <taxon>Saccharomycetes</taxon>
        <taxon>Saccharomycetales</taxon>
        <taxon>Saccharomycetaceae</taxon>
        <taxon>Kluyveromyces</taxon>
    </lineage>
</organism>
<keyword evidence="3" id="KW-1185">Reference proteome</keyword>
<feature type="region of interest" description="Disordered" evidence="1">
    <location>
        <begin position="482"/>
        <end position="525"/>
    </location>
</feature>
<dbReference type="Proteomes" id="UP000031516">
    <property type="component" value="Unassembled WGS sequence"/>
</dbReference>
<accession>A0A0A8L271</accession>
<dbReference type="OrthoDB" id="4034825at2759"/>
<sequence>MTLTVRSNRQDNKLLSDLSEQKPLFKPFQQDKEHVDISISNGIDREFVQDPTIGSSIKLDGSDVVKYSIRIDESSELSYDRNDICLNHHSNNKSKGKRNDDSLNILESDFYWRKLERLLDEDILFTFEPKTSHFNDVINYISEDTDLCDASSLSQSLPQEDSFAENDVKYDLENSLADIVEIILQLDMVLGILSKVKNLNSDDKVLLKGVNLVARFVNAPSDNALSVLLKQTKHDIHHANCQYAEGKGNCLGTVLVLQTVVQVPQQFLKSLFFEIRGENLSPLQKKHLKTSYTFMLAYHMNMTLLRKIFEMCLDMNCPPDNVLYSLEGFIWNAIEMDKSDLIMRMEDIFWNWNQRGDVLGDDEIQSWCIELITKMDQQFNEDAESCENDDDLMNIKDKYNLAKLFINEFNDTLFSIRGAKVDTLATREYTELLTRFANSLETRITEQSRRDLCSLQNSISFPDSESDFESVVETTYSTQIVEVISPPADEPSTTGANEETQEEPPRQNDDPVQEENETHMKPQSRQVVQCDTMVYNGSVIFLPKPPGWLEYMTTMPENGYRYKIWCKFDKWRKSHFSWRKRGPTELTAQLSNEGVSSQIRNGLQFHNEYQNTTYGDMDHSVQPRFNRLKEKKRRLMFKFFGEDED</sequence>
<proteinExistence type="predicted"/>
<dbReference type="AlphaFoldDB" id="A0A0A8L271"/>
<dbReference type="EMBL" id="CCBQ010000012">
    <property type="protein sequence ID" value="CDO92269.1"/>
    <property type="molecule type" value="Genomic_DNA"/>
</dbReference>
<evidence type="ECO:0000313" key="2">
    <source>
        <dbReference type="EMBL" id="CDO92269.1"/>
    </source>
</evidence>